<dbReference type="AlphaFoldDB" id="A0A0C4E557"/>
<dbReference type="VEuPathDB" id="FungiDB:MAPG_07621"/>
<dbReference type="Gene3D" id="3.40.30.10">
    <property type="entry name" value="Glutaredoxin"/>
    <property type="match status" value="1"/>
</dbReference>
<dbReference type="InterPro" id="IPR001853">
    <property type="entry name" value="DSBA-like_thioredoxin_dom"/>
</dbReference>
<reference evidence="2" key="1">
    <citation type="submission" date="2010-05" db="EMBL/GenBank/DDBJ databases">
        <title>The Genome Sequence of Magnaporthe poae strain ATCC 64411.</title>
        <authorList>
            <consortium name="The Broad Institute Genome Sequencing Platform"/>
            <consortium name="Broad Institute Genome Sequencing Center for Infectious Disease"/>
            <person name="Ma L.-J."/>
            <person name="Dead R."/>
            <person name="Young S."/>
            <person name="Zeng Q."/>
            <person name="Koehrsen M."/>
            <person name="Alvarado L."/>
            <person name="Berlin A."/>
            <person name="Chapman S.B."/>
            <person name="Chen Z."/>
            <person name="Freedman E."/>
            <person name="Gellesch M."/>
            <person name="Goldberg J."/>
            <person name="Griggs A."/>
            <person name="Gujja S."/>
            <person name="Heilman E.R."/>
            <person name="Heiman D."/>
            <person name="Hepburn T."/>
            <person name="Howarth C."/>
            <person name="Jen D."/>
            <person name="Larson L."/>
            <person name="Mehta T."/>
            <person name="Neiman D."/>
            <person name="Pearson M."/>
            <person name="Roberts A."/>
            <person name="Saif S."/>
            <person name="Shea T."/>
            <person name="Shenoy N."/>
            <person name="Sisk P."/>
            <person name="Stolte C."/>
            <person name="Sykes S."/>
            <person name="Walk T."/>
            <person name="White J."/>
            <person name="Yandava C."/>
            <person name="Haas B."/>
            <person name="Nusbaum C."/>
            <person name="Birren B."/>
        </authorList>
    </citation>
    <scope>NUCLEOTIDE SEQUENCE</scope>
    <source>
        <strain evidence="2">ATCC 64411</strain>
    </source>
</reference>
<organism evidence="3 4">
    <name type="scientific">Magnaporthiopsis poae (strain ATCC 64411 / 73-15)</name>
    <name type="common">Kentucky bluegrass fungus</name>
    <name type="synonym">Magnaporthe poae</name>
    <dbReference type="NCBI Taxonomy" id="644358"/>
    <lineage>
        <taxon>Eukaryota</taxon>
        <taxon>Fungi</taxon>
        <taxon>Dikarya</taxon>
        <taxon>Ascomycota</taxon>
        <taxon>Pezizomycotina</taxon>
        <taxon>Sordariomycetes</taxon>
        <taxon>Sordariomycetidae</taxon>
        <taxon>Magnaporthales</taxon>
        <taxon>Magnaporthaceae</taxon>
        <taxon>Magnaporthiopsis</taxon>
    </lineage>
</organism>
<dbReference type="EMBL" id="ADBL01001847">
    <property type="status" value="NOT_ANNOTATED_CDS"/>
    <property type="molecule type" value="Genomic_DNA"/>
</dbReference>
<dbReference type="eggNOG" id="ENOG502QTH7">
    <property type="taxonomic scope" value="Eukaryota"/>
</dbReference>
<reference evidence="3" key="5">
    <citation type="submission" date="2015-06" db="UniProtKB">
        <authorList>
            <consortium name="EnsemblFungi"/>
        </authorList>
    </citation>
    <scope>IDENTIFICATION</scope>
    <source>
        <strain evidence="3">ATCC 64411</strain>
    </source>
</reference>
<gene>
    <name evidence="2" type="ORF">MAPG_07621</name>
</gene>
<dbReference type="InterPro" id="IPR036249">
    <property type="entry name" value="Thioredoxin-like_sf"/>
</dbReference>
<dbReference type="EMBL" id="GL876971">
    <property type="protein sequence ID" value="KLU88636.1"/>
    <property type="molecule type" value="Genomic_DNA"/>
</dbReference>
<evidence type="ECO:0000313" key="4">
    <source>
        <dbReference type="Proteomes" id="UP000011715"/>
    </source>
</evidence>
<dbReference type="GO" id="GO:0016491">
    <property type="term" value="F:oxidoreductase activity"/>
    <property type="evidence" value="ECO:0007669"/>
    <property type="project" value="InterPro"/>
</dbReference>
<feature type="domain" description="DSBA-like thioredoxin" evidence="1">
    <location>
        <begin position="5"/>
        <end position="62"/>
    </location>
</feature>
<proteinExistence type="predicted"/>
<dbReference type="Pfam" id="PF01323">
    <property type="entry name" value="DSBA"/>
    <property type="match status" value="1"/>
</dbReference>
<dbReference type="Proteomes" id="UP000011715">
    <property type="component" value="Unassembled WGS sequence"/>
</dbReference>
<reference evidence="3" key="4">
    <citation type="journal article" date="2015" name="G3 (Bethesda)">
        <title>Genome sequences of three phytopathogenic species of the Magnaporthaceae family of fungi.</title>
        <authorList>
            <person name="Okagaki L.H."/>
            <person name="Nunes C.C."/>
            <person name="Sailsbery J."/>
            <person name="Clay B."/>
            <person name="Brown D."/>
            <person name="John T."/>
            <person name="Oh Y."/>
            <person name="Young N."/>
            <person name="Fitzgerald M."/>
            <person name="Haas B.J."/>
            <person name="Zeng Q."/>
            <person name="Young S."/>
            <person name="Adiconis X."/>
            <person name="Fan L."/>
            <person name="Levin J.Z."/>
            <person name="Mitchell T.K."/>
            <person name="Okubara P.A."/>
            <person name="Farman M.L."/>
            <person name="Kohn L.M."/>
            <person name="Birren B."/>
            <person name="Ma L.-J."/>
            <person name="Dean R.A."/>
        </authorList>
    </citation>
    <scope>NUCLEOTIDE SEQUENCE</scope>
    <source>
        <strain evidence="3">ATCC 64411 / 73-15</strain>
    </source>
</reference>
<dbReference type="OrthoDB" id="1930760at2759"/>
<reference evidence="4" key="2">
    <citation type="submission" date="2010-05" db="EMBL/GenBank/DDBJ databases">
        <title>The genome sequence of Magnaporthe poae strain ATCC 64411.</title>
        <authorList>
            <person name="Ma L.-J."/>
            <person name="Dead R."/>
            <person name="Young S."/>
            <person name="Zeng Q."/>
            <person name="Koehrsen M."/>
            <person name="Alvarado L."/>
            <person name="Berlin A."/>
            <person name="Chapman S.B."/>
            <person name="Chen Z."/>
            <person name="Freedman E."/>
            <person name="Gellesch M."/>
            <person name="Goldberg J."/>
            <person name="Griggs A."/>
            <person name="Gujja S."/>
            <person name="Heilman E.R."/>
            <person name="Heiman D."/>
            <person name="Hepburn T."/>
            <person name="Howarth C."/>
            <person name="Jen D."/>
            <person name="Larson L."/>
            <person name="Mehta T."/>
            <person name="Neiman D."/>
            <person name="Pearson M."/>
            <person name="Roberts A."/>
            <person name="Saif S."/>
            <person name="Shea T."/>
            <person name="Shenoy N."/>
            <person name="Sisk P."/>
            <person name="Stolte C."/>
            <person name="Sykes S."/>
            <person name="Walk T."/>
            <person name="White J."/>
            <person name="Yandava C."/>
            <person name="Haas B."/>
            <person name="Nusbaum C."/>
            <person name="Birren B."/>
        </authorList>
    </citation>
    <scope>NUCLEOTIDE SEQUENCE [LARGE SCALE GENOMIC DNA]</scope>
    <source>
        <strain evidence="4">ATCC 64411 / 73-15</strain>
    </source>
</reference>
<name>A0A0C4E557_MAGP6</name>
<evidence type="ECO:0000313" key="3">
    <source>
        <dbReference type="EnsemblFungi" id="MAPG_07621T0"/>
    </source>
</evidence>
<dbReference type="EnsemblFungi" id="MAPG_07621T0">
    <property type="protein sequence ID" value="MAPG_07621T0"/>
    <property type="gene ID" value="MAPG_07621"/>
</dbReference>
<evidence type="ECO:0000259" key="1">
    <source>
        <dbReference type="Pfam" id="PF01323"/>
    </source>
</evidence>
<keyword evidence="4" id="KW-1185">Reference proteome</keyword>
<sequence>MPRIRIDIYSDTGCPWCYIGNKYLDLAIEQFSSRNPDAVFELAWHPFFLFPNAKVSAPGQGSPVDGRPRSAEIKLSLVVFSLGLAHPALKRTILKRHSSWPPGP</sequence>
<dbReference type="SUPFAM" id="SSF52833">
    <property type="entry name" value="Thioredoxin-like"/>
    <property type="match status" value="1"/>
</dbReference>
<accession>A0A0C4E557</accession>
<evidence type="ECO:0000313" key="2">
    <source>
        <dbReference type="EMBL" id="KLU88636.1"/>
    </source>
</evidence>
<reference evidence="2" key="3">
    <citation type="submission" date="2011-03" db="EMBL/GenBank/DDBJ databases">
        <title>Annotation of Magnaporthe poae ATCC 64411.</title>
        <authorList>
            <person name="Ma L.-J."/>
            <person name="Dead R."/>
            <person name="Young S.K."/>
            <person name="Zeng Q."/>
            <person name="Gargeya S."/>
            <person name="Fitzgerald M."/>
            <person name="Haas B."/>
            <person name="Abouelleil A."/>
            <person name="Alvarado L."/>
            <person name="Arachchi H.M."/>
            <person name="Berlin A."/>
            <person name="Brown A."/>
            <person name="Chapman S.B."/>
            <person name="Chen Z."/>
            <person name="Dunbar C."/>
            <person name="Freedman E."/>
            <person name="Gearin G."/>
            <person name="Gellesch M."/>
            <person name="Goldberg J."/>
            <person name="Griggs A."/>
            <person name="Gujja S."/>
            <person name="Heiman D."/>
            <person name="Howarth C."/>
            <person name="Larson L."/>
            <person name="Lui A."/>
            <person name="MacDonald P.J.P."/>
            <person name="Mehta T."/>
            <person name="Montmayeur A."/>
            <person name="Murphy C."/>
            <person name="Neiman D."/>
            <person name="Pearson M."/>
            <person name="Priest M."/>
            <person name="Roberts A."/>
            <person name="Saif S."/>
            <person name="Shea T."/>
            <person name="Shenoy N."/>
            <person name="Sisk P."/>
            <person name="Stolte C."/>
            <person name="Sykes S."/>
            <person name="Yandava C."/>
            <person name="Wortman J."/>
            <person name="Nusbaum C."/>
            <person name="Birren B."/>
        </authorList>
    </citation>
    <scope>NUCLEOTIDE SEQUENCE</scope>
    <source>
        <strain evidence="2">ATCC 64411</strain>
    </source>
</reference>
<protein>
    <submittedName>
        <fullName evidence="2">Thioredoxin</fullName>
    </submittedName>
</protein>